<dbReference type="EMBL" id="KQ241727">
    <property type="protein sequence ID" value="KNC84995.1"/>
    <property type="molecule type" value="Genomic_DNA"/>
</dbReference>
<gene>
    <name evidence="1" type="ORF">SARC_02815</name>
</gene>
<dbReference type="Proteomes" id="UP000054560">
    <property type="component" value="Unassembled WGS sequence"/>
</dbReference>
<evidence type="ECO:0000313" key="2">
    <source>
        <dbReference type="Proteomes" id="UP000054560"/>
    </source>
</evidence>
<proteinExistence type="predicted"/>
<protein>
    <submittedName>
        <fullName evidence="1">Uncharacterized protein</fullName>
    </submittedName>
</protein>
<accession>A0A0L0G7L9</accession>
<evidence type="ECO:0000313" key="1">
    <source>
        <dbReference type="EMBL" id="KNC84995.1"/>
    </source>
</evidence>
<dbReference type="RefSeq" id="XP_014158897.1">
    <property type="nucleotide sequence ID" value="XM_014303422.1"/>
</dbReference>
<reference evidence="1 2" key="1">
    <citation type="submission" date="2011-02" db="EMBL/GenBank/DDBJ databases">
        <title>The Genome Sequence of Sphaeroforma arctica JP610.</title>
        <authorList>
            <consortium name="The Broad Institute Genome Sequencing Platform"/>
            <person name="Russ C."/>
            <person name="Cuomo C."/>
            <person name="Young S.K."/>
            <person name="Zeng Q."/>
            <person name="Gargeya S."/>
            <person name="Alvarado L."/>
            <person name="Berlin A."/>
            <person name="Chapman S.B."/>
            <person name="Chen Z."/>
            <person name="Freedman E."/>
            <person name="Gellesch M."/>
            <person name="Goldberg J."/>
            <person name="Griggs A."/>
            <person name="Gujja S."/>
            <person name="Heilman E."/>
            <person name="Heiman D."/>
            <person name="Howarth C."/>
            <person name="Mehta T."/>
            <person name="Neiman D."/>
            <person name="Pearson M."/>
            <person name="Roberts A."/>
            <person name="Saif S."/>
            <person name="Shea T."/>
            <person name="Shenoy N."/>
            <person name="Sisk P."/>
            <person name="Stolte C."/>
            <person name="Sykes S."/>
            <person name="White J."/>
            <person name="Yandava C."/>
            <person name="Burger G."/>
            <person name="Gray M.W."/>
            <person name="Holland P.W.H."/>
            <person name="King N."/>
            <person name="Lang F.B.F."/>
            <person name="Roger A.J."/>
            <person name="Ruiz-Trillo I."/>
            <person name="Haas B."/>
            <person name="Nusbaum C."/>
            <person name="Birren B."/>
        </authorList>
    </citation>
    <scope>NUCLEOTIDE SEQUENCE [LARGE SCALE GENOMIC DNA]</scope>
    <source>
        <strain evidence="1 2">JP610</strain>
    </source>
</reference>
<sequence length="492" mass="52135">MPYMPSRVYTSFSVGSCADGQAINSITVVTPPTGCVDAFTFAIDMTEIAKTCGWIITSGEIDGKVYDGYHGALKLVYNEDLNLHGTAFPRLGEVVIPAEFLLQTSYSISATNVDVNSAFDLKAALVGQIMQPESGYTEIQVATAVSWPYQIDGVEGAVTIGGAAVPAGITASVLDVSEGTPVSTLYNTDCVGPANANDYTDNNVCTRISYIRISHNTACALDGTYTLSAITISCAPELSAADCPIETPDTTSTTTITLDSEHFCTGSESASFIAGAITIDRFIPVDAADLKRGVNDDPMHSMVYNEALFLRLDLTGLQVFDAIISYIAVDVDDTGTPVPPGIPFTITGPLGSFGSTSAPTGLALGWDVTDQSFLMYHNVDSGLHTAFTSQPTSAARVSVGIILNLVFDFGSRRRTARTKLHHIYHTRSSNKIEGGIRAMSSFGIKNEEQVVAQANANSTTSENSAARGDATLSTQVPLYCAGLILILQRVVY</sequence>
<name>A0A0L0G7L9_9EUKA</name>
<keyword evidence="2" id="KW-1185">Reference proteome</keyword>
<dbReference type="GeneID" id="25903319"/>
<organism evidence="1 2">
    <name type="scientific">Sphaeroforma arctica JP610</name>
    <dbReference type="NCBI Taxonomy" id="667725"/>
    <lineage>
        <taxon>Eukaryota</taxon>
        <taxon>Ichthyosporea</taxon>
        <taxon>Ichthyophonida</taxon>
        <taxon>Sphaeroforma</taxon>
    </lineage>
</organism>
<dbReference type="AlphaFoldDB" id="A0A0L0G7L9"/>